<comment type="caution">
    <text evidence="1">The sequence shown here is derived from an EMBL/GenBank/DDBJ whole genome shotgun (WGS) entry which is preliminary data.</text>
</comment>
<sequence>MNRQSDSTPEPRKEPHEEWREALLRAWRSRRGYDHPQDGAHTASDKGFLYDDACNAWQHH</sequence>
<dbReference type="EMBL" id="NKUA01000024">
    <property type="protein sequence ID" value="PYD77816.1"/>
    <property type="molecule type" value="Genomic_DNA"/>
</dbReference>
<evidence type="ECO:0000313" key="1">
    <source>
        <dbReference type="EMBL" id="PYD77816.1"/>
    </source>
</evidence>
<dbReference type="Proteomes" id="UP000247814">
    <property type="component" value="Unassembled WGS sequence"/>
</dbReference>
<dbReference type="RefSeq" id="WP_110570013.1">
    <property type="nucleotide sequence ID" value="NZ_CP137147.1"/>
</dbReference>
<gene>
    <name evidence="1" type="ORF">CFR77_13615</name>
</gene>
<proteinExistence type="predicted"/>
<accession>A0A318QDX1</accession>
<keyword evidence="2" id="KW-1185">Reference proteome</keyword>
<name>A0A318QDX1_9PROT</name>
<evidence type="ECO:0000313" key="2">
    <source>
        <dbReference type="Proteomes" id="UP000247814"/>
    </source>
</evidence>
<dbReference type="AlphaFoldDB" id="A0A318QDX1"/>
<dbReference type="OrthoDB" id="9930028at2"/>
<protein>
    <submittedName>
        <fullName evidence="1">Uncharacterized protein</fullName>
    </submittedName>
</protein>
<organism evidence="1 2">
    <name type="scientific">Komagataeibacter sucrofermentans</name>
    <dbReference type="NCBI Taxonomy" id="1053551"/>
    <lineage>
        <taxon>Bacteria</taxon>
        <taxon>Pseudomonadati</taxon>
        <taxon>Pseudomonadota</taxon>
        <taxon>Alphaproteobacteria</taxon>
        <taxon>Acetobacterales</taxon>
        <taxon>Acetobacteraceae</taxon>
        <taxon>Komagataeibacter</taxon>
    </lineage>
</organism>
<reference evidence="1 2" key="1">
    <citation type="submission" date="2017-07" db="EMBL/GenBank/DDBJ databases">
        <title>A draft genome sequence of Komagataeibacter sucrofermentans LMG 18788.</title>
        <authorList>
            <person name="Skraban J."/>
            <person name="Cleenwerck I."/>
            <person name="Vandamme P."/>
            <person name="Trcek J."/>
        </authorList>
    </citation>
    <scope>NUCLEOTIDE SEQUENCE [LARGE SCALE GENOMIC DNA]</scope>
    <source>
        <strain evidence="1 2">LMG 18788</strain>
    </source>
</reference>